<evidence type="ECO:0000313" key="2">
    <source>
        <dbReference type="Proteomes" id="UP000822476"/>
    </source>
</evidence>
<evidence type="ECO:0000313" key="1">
    <source>
        <dbReference type="EMBL" id="KAF7236145.1"/>
    </source>
</evidence>
<dbReference type="EMBL" id="JTDE01007980">
    <property type="protein sequence ID" value="KAF7236145.1"/>
    <property type="molecule type" value="Genomic_DNA"/>
</dbReference>
<proteinExistence type="predicted"/>
<dbReference type="PANTHER" id="PTHR34153">
    <property type="entry name" value="SI:CH211-262H13.3-RELATED-RELATED"/>
    <property type="match status" value="1"/>
</dbReference>
<accession>A0A8S9YHV0</accession>
<dbReference type="AlphaFoldDB" id="A0A8S9YHV0"/>
<reference evidence="1" key="1">
    <citation type="submission" date="2019-07" db="EMBL/GenBank/DDBJ databases">
        <title>Annotation for the trematode Paragonimus miyazaki's.</title>
        <authorList>
            <person name="Choi Y.-J."/>
        </authorList>
    </citation>
    <scope>NUCLEOTIDE SEQUENCE</scope>
    <source>
        <strain evidence="1">Japan</strain>
    </source>
</reference>
<dbReference type="OrthoDB" id="6159834at2759"/>
<dbReference type="Proteomes" id="UP000822476">
    <property type="component" value="Unassembled WGS sequence"/>
</dbReference>
<sequence length="286" mass="31927">MSAVVKFIEDSSVAVVSTAWFVDENIVRWPGSRNLGAYLKLLHAHEALPPATQQYAVINVVRTDSYADARAVERETVEQSSDATSDCTSRLTNFSTRYTERKRASFDSLQGDTTAILNIVKGIVSTLSTVNSRLQALETHVARCLPPITSSTPAVMPVIFRSLARTQDDLDAREAELANSEVYDVVNGRMDVADTIRRMMSFIINHDLALSMNWSEVCNKRAACDLLSMELVQDVILSQQRYADVSSGELLVYMRRWFRNARDRAGGRTKLIPKETKSKDVDLDGD</sequence>
<name>A0A8S9YHV0_9TREM</name>
<gene>
    <name evidence="1" type="ORF">EG68_11094</name>
</gene>
<keyword evidence="2" id="KW-1185">Reference proteome</keyword>
<dbReference type="PANTHER" id="PTHR34153:SF2">
    <property type="entry name" value="SI:CH211-262H13.3-RELATED"/>
    <property type="match status" value="1"/>
</dbReference>
<organism evidence="1 2">
    <name type="scientific">Paragonimus skrjabini miyazakii</name>
    <dbReference type="NCBI Taxonomy" id="59628"/>
    <lineage>
        <taxon>Eukaryota</taxon>
        <taxon>Metazoa</taxon>
        <taxon>Spiralia</taxon>
        <taxon>Lophotrochozoa</taxon>
        <taxon>Platyhelminthes</taxon>
        <taxon>Trematoda</taxon>
        <taxon>Digenea</taxon>
        <taxon>Plagiorchiida</taxon>
        <taxon>Troglotremata</taxon>
        <taxon>Troglotrematidae</taxon>
        <taxon>Paragonimus</taxon>
    </lineage>
</organism>
<comment type="caution">
    <text evidence="1">The sequence shown here is derived from an EMBL/GenBank/DDBJ whole genome shotgun (WGS) entry which is preliminary data.</text>
</comment>
<protein>
    <submittedName>
        <fullName evidence="1">Uncharacterized protein</fullName>
    </submittedName>
</protein>